<evidence type="ECO:0000313" key="2">
    <source>
        <dbReference type="Proteomes" id="UP001266305"/>
    </source>
</evidence>
<organism evidence="1 2">
    <name type="scientific">Saguinus oedipus</name>
    <name type="common">Cotton-top tamarin</name>
    <name type="synonym">Oedipomidas oedipus</name>
    <dbReference type="NCBI Taxonomy" id="9490"/>
    <lineage>
        <taxon>Eukaryota</taxon>
        <taxon>Metazoa</taxon>
        <taxon>Chordata</taxon>
        <taxon>Craniata</taxon>
        <taxon>Vertebrata</taxon>
        <taxon>Euteleostomi</taxon>
        <taxon>Mammalia</taxon>
        <taxon>Eutheria</taxon>
        <taxon>Euarchontoglires</taxon>
        <taxon>Primates</taxon>
        <taxon>Haplorrhini</taxon>
        <taxon>Platyrrhini</taxon>
        <taxon>Cebidae</taxon>
        <taxon>Callitrichinae</taxon>
        <taxon>Saguinus</taxon>
    </lineage>
</organism>
<feature type="non-terminal residue" evidence="1">
    <location>
        <position position="1"/>
    </location>
</feature>
<name>A0ABQ9T900_SAGOE</name>
<keyword evidence="2" id="KW-1185">Reference proteome</keyword>
<gene>
    <name evidence="1" type="ORF">P7K49_040131</name>
</gene>
<feature type="non-terminal residue" evidence="1">
    <location>
        <position position="62"/>
    </location>
</feature>
<dbReference type="EMBL" id="JASSZA010000405">
    <property type="protein sequence ID" value="KAK2081199.1"/>
    <property type="molecule type" value="Genomic_DNA"/>
</dbReference>
<reference evidence="1 2" key="1">
    <citation type="submission" date="2023-05" db="EMBL/GenBank/DDBJ databases">
        <title>B98-5 Cell Line De Novo Hybrid Assembly: An Optical Mapping Approach.</title>
        <authorList>
            <person name="Kananen K."/>
            <person name="Auerbach J.A."/>
            <person name="Kautto E."/>
            <person name="Blachly J.S."/>
        </authorList>
    </citation>
    <scope>NUCLEOTIDE SEQUENCE [LARGE SCALE GENOMIC DNA]</scope>
    <source>
        <strain evidence="1">B95-8</strain>
        <tissue evidence="1">Cell line</tissue>
    </source>
</reference>
<protein>
    <submittedName>
        <fullName evidence="1">Uncharacterized protein</fullName>
    </submittedName>
</protein>
<dbReference type="Proteomes" id="UP001266305">
    <property type="component" value="Unassembled WGS sequence"/>
</dbReference>
<proteinExistence type="predicted"/>
<accession>A0ABQ9T900</accession>
<sequence>SVFLLESATSGCAFRSSKHQSVGEPVPFTVHKELPRQCDSKTAVPATRVTLATCGAPPLEIF</sequence>
<comment type="caution">
    <text evidence="1">The sequence shown here is derived from an EMBL/GenBank/DDBJ whole genome shotgun (WGS) entry which is preliminary data.</text>
</comment>
<evidence type="ECO:0000313" key="1">
    <source>
        <dbReference type="EMBL" id="KAK2081199.1"/>
    </source>
</evidence>